<dbReference type="PANTHER" id="PTHR23501">
    <property type="entry name" value="MAJOR FACILITATOR SUPERFAMILY"/>
    <property type="match status" value="1"/>
</dbReference>
<feature type="transmembrane region" description="Helical" evidence="5">
    <location>
        <begin position="270"/>
        <end position="289"/>
    </location>
</feature>
<keyword evidence="3 5" id="KW-1133">Transmembrane helix</keyword>
<evidence type="ECO:0000313" key="7">
    <source>
        <dbReference type="EMBL" id="KAF2451162.1"/>
    </source>
</evidence>
<feature type="domain" description="Major facilitator superfamily (MFS) profile" evidence="6">
    <location>
        <begin position="44"/>
        <end position="540"/>
    </location>
</feature>
<dbReference type="Proteomes" id="UP000799764">
    <property type="component" value="Unassembled WGS sequence"/>
</dbReference>
<dbReference type="InterPro" id="IPR020846">
    <property type="entry name" value="MFS_dom"/>
</dbReference>
<protein>
    <submittedName>
        <fullName evidence="7">MFS general substrate transporter</fullName>
    </submittedName>
</protein>
<dbReference type="EMBL" id="MU001492">
    <property type="protein sequence ID" value="KAF2451162.1"/>
    <property type="molecule type" value="Genomic_DNA"/>
</dbReference>
<dbReference type="InterPro" id="IPR011701">
    <property type="entry name" value="MFS"/>
</dbReference>
<dbReference type="GO" id="GO:0005886">
    <property type="term" value="C:plasma membrane"/>
    <property type="evidence" value="ECO:0007669"/>
    <property type="project" value="TreeGrafter"/>
</dbReference>
<proteinExistence type="predicted"/>
<feature type="transmembrane region" description="Helical" evidence="5">
    <location>
        <begin position="513"/>
        <end position="534"/>
    </location>
</feature>
<organism evidence="7 8">
    <name type="scientific">Karstenula rhodostoma CBS 690.94</name>
    <dbReference type="NCBI Taxonomy" id="1392251"/>
    <lineage>
        <taxon>Eukaryota</taxon>
        <taxon>Fungi</taxon>
        <taxon>Dikarya</taxon>
        <taxon>Ascomycota</taxon>
        <taxon>Pezizomycotina</taxon>
        <taxon>Dothideomycetes</taxon>
        <taxon>Pleosporomycetidae</taxon>
        <taxon>Pleosporales</taxon>
        <taxon>Massarineae</taxon>
        <taxon>Didymosphaeriaceae</taxon>
        <taxon>Karstenula</taxon>
    </lineage>
</organism>
<feature type="transmembrane region" description="Helical" evidence="5">
    <location>
        <begin position="166"/>
        <end position="185"/>
    </location>
</feature>
<dbReference type="Gene3D" id="1.20.1720.10">
    <property type="entry name" value="Multidrug resistance protein D"/>
    <property type="match status" value="1"/>
</dbReference>
<dbReference type="GO" id="GO:0022857">
    <property type="term" value="F:transmembrane transporter activity"/>
    <property type="evidence" value="ECO:0007669"/>
    <property type="project" value="InterPro"/>
</dbReference>
<keyword evidence="8" id="KW-1185">Reference proteome</keyword>
<feature type="transmembrane region" description="Helical" evidence="5">
    <location>
        <begin position="78"/>
        <end position="96"/>
    </location>
</feature>
<dbReference type="CDD" id="cd17502">
    <property type="entry name" value="MFS_Azr1_MDR_like"/>
    <property type="match status" value="1"/>
</dbReference>
<evidence type="ECO:0000256" key="4">
    <source>
        <dbReference type="ARBA" id="ARBA00023136"/>
    </source>
</evidence>
<dbReference type="OrthoDB" id="10021397at2759"/>
<gene>
    <name evidence="7" type="ORF">P171DRAFT_425694</name>
</gene>
<feature type="transmembrane region" description="Helical" evidence="5">
    <location>
        <begin position="239"/>
        <end position="258"/>
    </location>
</feature>
<evidence type="ECO:0000256" key="5">
    <source>
        <dbReference type="SAM" id="Phobius"/>
    </source>
</evidence>
<reference evidence="7" key="1">
    <citation type="journal article" date="2020" name="Stud. Mycol.">
        <title>101 Dothideomycetes genomes: a test case for predicting lifestyles and emergence of pathogens.</title>
        <authorList>
            <person name="Haridas S."/>
            <person name="Albert R."/>
            <person name="Binder M."/>
            <person name="Bloem J."/>
            <person name="Labutti K."/>
            <person name="Salamov A."/>
            <person name="Andreopoulos B."/>
            <person name="Baker S."/>
            <person name="Barry K."/>
            <person name="Bills G."/>
            <person name="Bluhm B."/>
            <person name="Cannon C."/>
            <person name="Castanera R."/>
            <person name="Culley D."/>
            <person name="Daum C."/>
            <person name="Ezra D."/>
            <person name="Gonzalez J."/>
            <person name="Henrissat B."/>
            <person name="Kuo A."/>
            <person name="Liang C."/>
            <person name="Lipzen A."/>
            <person name="Lutzoni F."/>
            <person name="Magnuson J."/>
            <person name="Mondo S."/>
            <person name="Nolan M."/>
            <person name="Ohm R."/>
            <person name="Pangilinan J."/>
            <person name="Park H.-J."/>
            <person name="Ramirez L."/>
            <person name="Alfaro M."/>
            <person name="Sun H."/>
            <person name="Tritt A."/>
            <person name="Yoshinaga Y."/>
            <person name="Zwiers L.-H."/>
            <person name="Turgeon B."/>
            <person name="Goodwin S."/>
            <person name="Spatafora J."/>
            <person name="Crous P."/>
            <person name="Grigoriev I."/>
        </authorList>
    </citation>
    <scope>NUCLEOTIDE SEQUENCE</scope>
    <source>
        <strain evidence="7">CBS 690.94</strain>
    </source>
</reference>
<evidence type="ECO:0000256" key="3">
    <source>
        <dbReference type="ARBA" id="ARBA00022989"/>
    </source>
</evidence>
<feature type="transmembrane region" description="Helical" evidence="5">
    <location>
        <begin position="108"/>
        <end position="127"/>
    </location>
</feature>
<evidence type="ECO:0000256" key="1">
    <source>
        <dbReference type="ARBA" id="ARBA00004141"/>
    </source>
</evidence>
<feature type="transmembrane region" description="Helical" evidence="5">
    <location>
        <begin position="309"/>
        <end position="329"/>
    </location>
</feature>
<keyword evidence="4 5" id="KW-0472">Membrane</keyword>
<comment type="subcellular location">
    <subcellularLocation>
        <location evidence="1">Membrane</location>
        <topology evidence="1">Multi-pass membrane protein</topology>
    </subcellularLocation>
</comment>
<dbReference type="SUPFAM" id="SSF103473">
    <property type="entry name" value="MFS general substrate transporter"/>
    <property type="match status" value="1"/>
</dbReference>
<accession>A0A9P4UJB6</accession>
<dbReference type="PANTHER" id="PTHR23501:SF199">
    <property type="entry name" value="MFS EFFLUX TRANSPORTER INPD-RELATED"/>
    <property type="match status" value="1"/>
</dbReference>
<name>A0A9P4UJB6_9PLEO</name>
<comment type="caution">
    <text evidence="7">The sequence shown here is derived from an EMBL/GenBank/DDBJ whole genome shotgun (WGS) entry which is preliminary data.</text>
</comment>
<feature type="transmembrane region" description="Helical" evidence="5">
    <location>
        <begin position="139"/>
        <end position="160"/>
    </location>
</feature>
<feature type="transmembrane region" description="Helical" evidence="5">
    <location>
        <begin position="41"/>
        <end position="66"/>
    </location>
</feature>
<evidence type="ECO:0000313" key="8">
    <source>
        <dbReference type="Proteomes" id="UP000799764"/>
    </source>
</evidence>
<feature type="transmembrane region" description="Helical" evidence="5">
    <location>
        <begin position="349"/>
        <end position="367"/>
    </location>
</feature>
<feature type="transmembrane region" description="Helical" evidence="5">
    <location>
        <begin position="197"/>
        <end position="219"/>
    </location>
</feature>
<feature type="transmembrane region" description="Helical" evidence="5">
    <location>
        <begin position="373"/>
        <end position="391"/>
    </location>
</feature>
<feature type="transmembrane region" description="Helical" evidence="5">
    <location>
        <begin position="436"/>
        <end position="462"/>
    </location>
</feature>
<feature type="transmembrane region" description="Helical" evidence="5">
    <location>
        <begin position="403"/>
        <end position="424"/>
    </location>
</feature>
<dbReference type="Pfam" id="PF07690">
    <property type="entry name" value="MFS_1"/>
    <property type="match status" value="1"/>
</dbReference>
<dbReference type="PROSITE" id="PS50850">
    <property type="entry name" value="MFS"/>
    <property type="match status" value="1"/>
</dbReference>
<evidence type="ECO:0000259" key="6">
    <source>
        <dbReference type="PROSITE" id="PS50850"/>
    </source>
</evidence>
<sequence length="562" mass="61238">MSTNNMSHLKSETKGQDTKRLPTIAMAAHQHPYEYLKGLSLVATLFALALGTFLMALDTTIITVAVPKIATQFNALDQVGWIGSAYLITLTAFQPISGSFYKSFDPKILYMSYIVIFEVGSTLCAVAPKIEVFILGRAIAGVGAAGLLQGALGIITFISALETRPIHMAVVISVFGISSSIGPILGGVFTDKVSWRWCFYINLPMGSLAFFLVVLFMHLERTENNPDTRSTWLKTLKSIDFMGVTLLLGLVSCLCIALQDGGSSRPWDSPRIIGLLVGFVLLKVLFWVWQWRLGEDALIPVRFLRQRTVAFGSAFLFCDNMSNYLKLYYMPFYFQSVRGTSAIRSGVDYIALAVPQFFALLIAGGLVTRFGHYMPVILTGQIICAIGTGLLTRVDIATPTAHWATFLALTGFGLGMGINAPHIAIQAVMETESDVFLANGVATFFSQLGGTIAVPIGNAFLLNAIRKYVPRWAPDVPVQTVIRAGPLSIDHLSQSADTVHAIRLVYSTAIKHIMIYALTVVCVSLPVACGMQWLNIREVSQERNTENSPVAVKEDGNATKVA</sequence>
<dbReference type="AlphaFoldDB" id="A0A9P4UJB6"/>
<dbReference type="Gene3D" id="1.20.1250.20">
    <property type="entry name" value="MFS general substrate transporter like domains"/>
    <property type="match status" value="1"/>
</dbReference>
<evidence type="ECO:0000256" key="2">
    <source>
        <dbReference type="ARBA" id="ARBA00022692"/>
    </source>
</evidence>
<keyword evidence="2 5" id="KW-0812">Transmembrane</keyword>
<dbReference type="InterPro" id="IPR036259">
    <property type="entry name" value="MFS_trans_sf"/>
</dbReference>